<dbReference type="RefSeq" id="XP_043002897.1">
    <property type="nucleotide sequence ID" value="XM_043159297.1"/>
</dbReference>
<feature type="region of interest" description="Disordered" evidence="1">
    <location>
        <begin position="130"/>
        <end position="164"/>
    </location>
</feature>
<dbReference type="GeneID" id="66071456"/>
<sequence length="311" mass="34383">MSLNTSVTTFSDADIPLARKAAEAWSSVSVTERKHNELLAEQEKLEHARNHPLYIYCPGNRAGSRGSKCTRSGSVRKISTQVFKRRKAPKGSNGTKVEEGPCSFRDPDISFSTSLAFGRSSSTPARYEKHTLKGSHSPMWGRDTSIESPGLEQSSPSTYPLTESPDASMSTLKFRLKPYDINLVLIQFLPQCIPSPPVLEGKGTTASTLNGFSTNWDFPPPSTPAIPSQSSQPSLAAMPELQLLGDLYPLQHYAAKPWRGSHYLEQIVCGYTLHDLSYGIAQDALMIEDLTFKLSNAEEQHMPERLDNFNF</sequence>
<evidence type="ECO:0008006" key="4">
    <source>
        <dbReference type="Google" id="ProtNLM"/>
    </source>
</evidence>
<feature type="compositionally biased region" description="Polar residues" evidence="1">
    <location>
        <begin position="151"/>
        <end position="164"/>
    </location>
</feature>
<keyword evidence="3" id="KW-1185">Reference proteome</keyword>
<dbReference type="KEGG" id="more:E1B28_002380"/>
<name>A0A9P7RMI5_9AGAR</name>
<gene>
    <name evidence="2" type="ORF">E1B28_002380</name>
</gene>
<comment type="caution">
    <text evidence="2">The sequence shown here is derived from an EMBL/GenBank/DDBJ whole genome shotgun (WGS) entry which is preliminary data.</text>
</comment>
<protein>
    <recommendedName>
        <fullName evidence="4">HMG box domain-containing protein</fullName>
    </recommendedName>
</protein>
<evidence type="ECO:0000313" key="3">
    <source>
        <dbReference type="Proteomes" id="UP001049176"/>
    </source>
</evidence>
<dbReference type="AlphaFoldDB" id="A0A9P7RMI5"/>
<dbReference type="InterPro" id="IPR036910">
    <property type="entry name" value="HMG_box_dom_sf"/>
</dbReference>
<accession>A0A9P7RMI5</accession>
<dbReference type="Proteomes" id="UP001049176">
    <property type="component" value="Chromosome 10"/>
</dbReference>
<organism evidence="2 3">
    <name type="scientific">Marasmius oreades</name>
    <name type="common">fairy-ring Marasmius</name>
    <dbReference type="NCBI Taxonomy" id="181124"/>
    <lineage>
        <taxon>Eukaryota</taxon>
        <taxon>Fungi</taxon>
        <taxon>Dikarya</taxon>
        <taxon>Basidiomycota</taxon>
        <taxon>Agaricomycotina</taxon>
        <taxon>Agaricomycetes</taxon>
        <taxon>Agaricomycetidae</taxon>
        <taxon>Agaricales</taxon>
        <taxon>Marasmiineae</taxon>
        <taxon>Marasmiaceae</taxon>
        <taxon>Marasmius</taxon>
    </lineage>
</organism>
<reference evidence="2" key="1">
    <citation type="journal article" date="2021" name="Genome Biol. Evol.">
        <title>The assembled and annotated genome of the fairy-ring fungus Marasmius oreades.</title>
        <authorList>
            <person name="Hiltunen M."/>
            <person name="Ament-Velasquez S.L."/>
            <person name="Johannesson H."/>
        </authorList>
    </citation>
    <scope>NUCLEOTIDE SEQUENCE</scope>
    <source>
        <strain evidence="2">03SP1</strain>
    </source>
</reference>
<evidence type="ECO:0000313" key="2">
    <source>
        <dbReference type="EMBL" id="KAG7086426.1"/>
    </source>
</evidence>
<dbReference type="EMBL" id="CM032190">
    <property type="protein sequence ID" value="KAG7086426.1"/>
    <property type="molecule type" value="Genomic_DNA"/>
</dbReference>
<evidence type="ECO:0000256" key="1">
    <source>
        <dbReference type="SAM" id="MobiDB-lite"/>
    </source>
</evidence>
<proteinExistence type="predicted"/>
<dbReference type="SUPFAM" id="SSF47095">
    <property type="entry name" value="HMG-box"/>
    <property type="match status" value="1"/>
</dbReference>